<gene>
    <name evidence="1" type="ORF">LX32DRAFT_440881</name>
</gene>
<accession>A0AAD9HGC0</accession>
<evidence type="ECO:0000313" key="2">
    <source>
        <dbReference type="Proteomes" id="UP001232148"/>
    </source>
</evidence>
<evidence type="ECO:0000313" key="1">
    <source>
        <dbReference type="EMBL" id="KAK2027394.1"/>
    </source>
</evidence>
<keyword evidence="2" id="KW-1185">Reference proteome</keyword>
<dbReference type="Proteomes" id="UP001232148">
    <property type="component" value="Unassembled WGS sequence"/>
</dbReference>
<protein>
    <submittedName>
        <fullName evidence="1">Uncharacterized protein</fullName>
    </submittedName>
</protein>
<proteinExistence type="predicted"/>
<comment type="caution">
    <text evidence="1">The sequence shown here is derived from an EMBL/GenBank/DDBJ whole genome shotgun (WGS) entry which is preliminary data.</text>
</comment>
<sequence>MRRAAVSNRKPPASRSIPVLCLVAFSVPTKYVHTKGRDGLGLVGTCRPLWWKTLEICSYSSSTALLNGRGSGDAATRICYGLRILTQRLGARLSLRSTWAKGRAGHN</sequence>
<organism evidence="1 2">
    <name type="scientific">Colletotrichum zoysiae</name>
    <dbReference type="NCBI Taxonomy" id="1216348"/>
    <lineage>
        <taxon>Eukaryota</taxon>
        <taxon>Fungi</taxon>
        <taxon>Dikarya</taxon>
        <taxon>Ascomycota</taxon>
        <taxon>Pezizomycotina</taxon>
        <taxon>Sordariomycetes</taxon>
        <taxon>Hypocreomycetidae</taxon>
        <taxon>Glomerellales</taxon>
        <taxon>Glomerellaceae</taxon>
        <taxon>Colletotrichum</taxon>
        <taxon>Colletotrichum graminicola species complex</taxon>
    </lineage>
</organism>
<dbReference type="EMBL" id="MU842896">
    <property type="protein sequence ID" value="KAK2027394.1"/>
    <property type="molecule type" value="Genomic_DNA"/>
</dbReference>
<dbReference type="AlphaFoldDB" id="A0AAD9HGC0"/>
<reference evidence="1" key="1">
    <citation type="submission" date="2021-06" db="EMBL/GenBank/DDBJ databases">
        <title>Comparative genomics, transcriptomics and evolutionary studies reveal genomic signatures of adaptation to plant cell wall in hemibiotrophic fungi.</title>
        <authorList>
            <consortium name="DOE Joint Genome Institute"/>
            <person name="Baroncelli R."/>
            <person name="Diaz J.F."/>
            <person name="Benocci T."/>
            <person name="Peng M."/>
            <person name="Battaglia E."/>
            <person name="Haridas S."/>
            <person name="Andreopoulos W."/>
            <person name="Labutti K."/>
            <person name="Pangilinan J."/>
            <person name="Floch G.L."/>
            <person name="Makela M.R."/>
            <person name="Henrissat B."/>
            <person name="Grigoriev I.V."/>
            <person name="Crouch J.A."/>
            <person name="De Vries R.P."/>
            <person name="Sukno S.A."/>
            <person name="Thon M.R."/>
        </authorList>
    </citation>
    <scope>NUCLEOTIDE SEQUENCE</scope>
    <source>
        <strain evidence="1">MAFF235873</strain>
    </source>
</reference>
<name>A0AAD9HGC0_9PEZI</name>